<dbReference type="InParanoid" id="A0A316YFX0"/>
<dbReference type="RefSeq" id="XP_025374932.1">
    <property type="nucleotide sequence ID" value="XM_025520103.1"/>
</dbReference>
<dbReference type="EMBL" id="KZ819639">
    <property type="protein sequence ID" value="PWN87734.1"/>
    <property type="molecule type" value="Genomic_DNA"/>
</dbReference>
<name>A0A316YFX0_9BASI</name>
<evidence type="ECO:0000313" key="8">
    <source>
        <dbReference type="Proteomes" id="UP000245768"/>
    </source>
</evidence>
<keyword evidence="5 7" id="KW-0378">Hydrolase</keyword>
<organism evidence="7 8">
    <name type="scientific">Acaromyces ingoldii</name>
    <dbReference type="NCBI Taxonomy" id="215250"/>
    <lineage>
        <taxon>Eukaryota</taxon>
        <taxon>Fungi</taxon>
        <taxon>Dikarya</taxon>
        <taxon>Basidiomycota</taxon>
        <taxon>Ustilaginomycotina</taxon>
        <taxon>Exobasidiomycetes</taxon>
        <taxon>Exobasidiales</taxon>
        <taxon>Cryptobasidiaceae</taxon>
        <taxon>Acaromyces</taxon>
    </lineage>
</organism>
<evidence type="ECO:0000313" key="7">
    <source>
        <dbReference type="EMBL" id="PWN87734.1"/>
    </source>
</evidence>
<dbReference type="InterPro" id="IPR000801">
    <property type="entry name" value="Esterase-like"/>
</dbReference>
<evidence type="ECO:0000256" key="2">
    <source>
        <dbReference type="ARBA" id="ARBA00012479"/>
    </source>
</evidence>
<reference evidence="7 8" key="1">
    <citation type="journal article" date="2018" name="Mol. Biol. Evol.">
        <title>Broad Genomic Sampling Reveals a Smut Pathogenic Ancestry of the Fungal Clade Ustilaginomycotina.</title>
        <authorList>
            <person name="Kijpornyongpan T."/>
            <person name="Mondo S.J."/>
            <person name="Barry K."/>
            <person name="Sandor L."/>
            <person name="Lee J."/>
            <person name="Lipzen A."/>
            <person name="Pangilinan J."/>
            <person name="LaButti K."/>
            <person name="Hainaut M."/>
            <person name="Henrissat B."/>
            <person name="Grigoriev I.V."/>
            <person name="Spatafora J.W."/>
            <person name="Aime M.C."/>
        </authorList>
    </citation>
    <scope>NUCLEOTIDE SEQUENCE [LARGE SCALE GENOMIC DNA]</scope>
    <source>
        <strain evidence="7 8">MCA 4198</strain>
    </source>
</reference>
<evidence type="ECO:0000256" key="5">
    <source>
        <dbReference type="ARBA" id="ARBA00022801"/>
    </source>
</evidence>
<feature type="active site" description="Charge relay system" evidence="6">
    <location>
        <position position="273"/>
    </location>
</feature>
<comment type="similarity">
    <text evidence="1">Belongs to the esterase D family.</text>
</comment>
<dbReference type="STRING" id="215250.A0A316YFX0"/>
<dbReference type="OrthoDB" id="420518at2759"/>
<protein>
    <recommendedName>
        <fullName evidence="3">S-formylglutathione hydrolase</fullName>
        <ecNumber evidence="2">3.1.2.12</ecNumber>
    </recommendedName>
</protein>
<keyword evidence="4" id="KW-0719">Serine esterase</keyword>
<dbReference type="GO" id="GO:0018738">
    <property type="term" value="F:S-formylglutathione hydrolase activity"/>
    <property type="evidence" value="ECO:0007669"/>
    <property type="project" value="UniProtKB-EC"/>
</dbReference>
<proteinExistence type="inferred from homology"/>
<dbReference type="InterPro" id="IPR029058">
    <property type="entry name" value="AB_hydrolase_fold"/>
</dbReference>
<evidence type="ECO:0000256" key="4">
    <source>
        <dbReference type="ARBA" id="ARBA00022487"/>
    </source>
</evidence>
<keyword evidence="8" id="KW-1185">Reference proteome</keyword>
<dbReference type="Proteomes" id="UP000245768">
    <property type="component" value="Unassembled WGS sequence"/>
</dbReference>
<dbReference type="AlphaFoldDB" id="A0A316YFX0"/>
<evidence type="ECO:0000256" key="3">
    <source>
        <dbReference type="ARBA" id="ARBA00016774"/>
    </source>
</evidence>
<dbReference type="InterPro" id="IPR014186">
    <property type="entry name" value="S-formylglutathione_hydrol"/>
</dbReference>
<evidence type="ECO:0000256" key="1">
    <source>
        <dbReference type="ARBA" id="ARBA00005622"/>
    </source>
</evidence>
<dbReference type="EC" id="3.1.2.12" evidence="2"/>
<feature type="active site" description="Charge relay system" evidence="6">
    <location>
        <position position="236"/>
    </location>
</feature>
<dbReference type="PANTHER" id="PTHR10061">
    <property type="entry name" value="S-FORMYLGLUTATHIONE HYDROLASE"/>
    <property type="match status" value="1"/>
</dbReference>
<accession>A0A316YFX0</accession>
<dbReference type="SUPFAM" id="SSF53474">
    <property type="entry name" value="alpha/beta-Hydrolases"/>
    <property type="match status" value="1"/>
</dbReference>
<sequence>MSSLEQKSSNKCCDGELRKYSFTSSALGGLSANLNVFLPSSALAGGGKKVPVLYYLAGLTCTEDNGAQKGGFHAAAAEHQIAVVYPDTSPRGAGAAGEDEAYDFGTGAGFYIDATKEPFAKHYQMWTHVTKEIPDVLSKAGLNLDTSNASITGHSMGGHGALTIYLGSPAGTYKSVSAFAPICHPTACPWGKKAFQGYFANGLTDGSKHDATELLTAAGGPSARNVDILIDSGTGDNFYKDGQLLPEDLAKAAMSAGYDDKQVQIRLQDGYDHSCE</sequence>
<feature type="active site" description="Charge relay system" evidence="6">
    <location>
        <position position="155"/>
    </location>
</feature>
<dbReference type="GO" id="GO:0046294">
    <property type="term" value="P:formaldehyde catabolic process"/>
    <property type="evidence" value="ECO:0007669"/>
    <property type="project" value="InterPro"/>
</dbReference>
<dbReference type="GO" id="GO:0052689">
    <property type="term" value="F:carboxylic ester hydrolase activity"/>
    <property type="evidence" value="ECO:0007669"/>
    <property type="project" value="UniProtKB-KW"/>
</dbReference>
<dbReference type="Gene3D" id="3.40.50.1820">
    <property type="entry name" value="alpha/beta hydrolase"/>
    <property type="match status" value="1"/>
</dbReference>
<dbReference type="GeneID" id="37042019"/>
<evidence type="ECO:0000256" key="6">
    <source>
        <dbReference type="PIRSR" id="PIRSR614186-1"/>
    </source>
</evidence>
<dbReference type="GO" id="GO:0005829">
    <property type="term" value="C:cytosol"/>
    <property type="evidence" value="ECO:0007669"/>
    <property type="project" value="TreeGrafter"/>
</dbReference>
<dbReference type="PANTHER" id="PTHR10061:SF0">
    <property type="entry name" value="S-FORMYLGLUTATHIONE HYDROLASE"/>
    <property type="match status" value="1"/>
</dbReference>
<dbReference type="Pfam" id="PF00756">
    <property type="entry name" value="Esterase"/>
    <property type="match status" value="1"/>
</dbReference>
<gene>
    <name evidence="7" type="ORF">FA10DRAFT_262209</name>
</gene>